<dbReference type="SUPFAM" id="SSF56954">
    <property type="entry name" value="Outer membrane efflux proteins (OEP)"/>
    <property type="match status" value="1"/>
</dbReference>
<dbReference type="PANTHER" id="PTHR30203">
    <property type="entry name" value="OUTER MEMBRANE CATION EFFLUX PROTEIN"/>
    <property type="match status" value="1"/>
</dbReference>
<dbReference type="InterPro" id="IPR003423">
    <property type="entry name" value="OMP_efflux"/>
</dbReference>
<organism evidence="3 4">
    <name type="scientific">Candidatus Nitrospira inopinata</name>
    <dbReference type="NCBI Taxonomy" id="1715989"/>
    <lineage>
        <taxon>Bacteria</taxon>
        <taxon>Pseudomonadati</taxon>
        <taxon>Nitrospirota</taxon>
        <taxon>Nitrospiria</taxon>
        <taxon>Nitrospirales</taxon>
        <taxon>Nitrospiraceae</taxon>
        <taxon>Nitrospira</taxon>
    </lineage>
</organism>
<name>A0A0S4KXZ3_9BACT</name>
<keyword evidence="4" id="KW-1185">Reference proteome</keyword>
<dbReference type="PANTHER" id="PTHR30203:SF33">
    <property type="entry name" value="BLR4455 PROTEIN"/>
    <property type="match status" value="1"/>
</dbReference>
<dbReference type="OrthoDB" id="234964at2"/>
<reference evidence="4" key="1">
    <citation type="submission" date="2015-09" db="EMBL/GenBank/DDBJ databases">
        <authorList>
            <person name="Daims H."/>
        </authorList>
    </citation>
    <scope>NUCLEOTIDE SEQUENCE [LARGE SCALE GENOMIC DNA]</scope>
</reference>
<comment type="similarity">
    <text evidence="1">Belongs to the outer membrane factor (OMF) (TC 1.B.17) family.</text>
</comment>
<dbReference type="Pfam" id="PF02321">
    <property type="entry name" value="OEP"/>
    <property type="match status" value="2"/>
</dbReference>
<evidence type="ECO:0000256" key="2">
    <source>
        <dbReference type="SAM" id="Coils"/>
    </source>
</evidence>
<proteinExistence type="inferred from homology"/>
<dbReference type="AlphaFoldDB" id="A0A0S4KXZ3"/>
<dbReference type="EMBL" id="LN885086">
    <property type="protein sequence ID" value="CUQ68237.1"/>
    <property type="molecule type" value="Genomic_DNA"/>
</dbReference>
<accession>A0A0S4KXZ3</accession>
<dbReference type="Proteomes" id="UP000066284">
    <property type="component" value="Chromosome 1"/>
</dbReference>
<evidence type="ECO:0000256" key="1">
    <source>
        <dbReference type="ARBA" id="ARBA00007613"/>
    </source>
</evidence>
<keyword evidence="2" id="KW-0175">Coiled coil</keyword>
<dbReference type="GO" id="GO:0015562">
    <property type="term" value="F:efflux transmembrane transporter activity"/>
    <property type="evidence" value="ECO:0007669"/>
    <property type="project" value="InterPro"/>
</dbReference>
<dbReference type="Gene3D" id="1.20.1600.10">
    <property type="entry name" value="Outer membrane efflux proteins (OEP)"/>
    <property type="match status" value="2"/>
</dbReference>
<dbReference type="RefSeq" id="WP_062487382.1">
    <property type="nucleotide sequence ID" value="NZ_LN885086.1"/>
</dbReference>
<sequence>MDLEMVSLGLRRTAVFIMAFWIASGPIDGPASAATDEASETPAERRETLSLADAALRALQYNLDISISRHTKESRLADIVIEQSKFDPTFSINGQYNRIVNPLNRPVFGGTGGILDEITVFDQRNHSVTVDATQSLITGGNVNLNYSPSRSSINQDVARGFLFNPSWTGGLALTITQPLLRNAGINVNKTFIKVAQNNAEVEQHVFRDRVMSVIASVEQTYWELVFANENLKVAQTALKAAEELLASNRAKLKAGVMSIVDVLQAEAAVASRVEQVLVAERTIHDQEDQLRRLLNPGEDNLRQDVHVTPADAPVTVLEPLSLQEAIDTAIERRPEVVQAKKNVESGELNKEFARNQLLPTLSLQGTIGLSGLGKDYGDSFTRNFGGDFYNYGAGLVLSYPLGNRSALSTYNKRQLEAKNAEAALASVRQQIIVGVREAVRRVQTDFKRIETTRSARIMAEKQLQAERERLRVGLSTTRFVLDFQRDLAVAQANELRAVIDYNKSLSNLARHKATTLDRYHIQLE</sequence>
<feature type="coiled-coil region" evidence="2">
    <location>
        <begin position="224"/>
        <end position="251"/>
    </location>
</feature>
<evidence type="ECO:0000313" key="3">
    <source>
        <dbReference type="EMBL" id="CUQ68237.1"/>
    </source>
</evidence>
<protein>
    <submittedName>
        <fullName evidence="3">Putative Outer membrane efflux protein</fullName>
    </submittedName>
</protein>
<dbReference type="InterPro" id="IPR010131">
    <property type="entry name" value="MdtP/NodT-like"/>
</dbReference>
<evidence type="ECO:0000313" key="4">
    <source>
        <dbReference type="Proteomes" id="UP000066284"/>
    </source>
</evidence>
<gene>
    <name evidence="3" type="ORF">NITINOP_3265</name>
</gene>
<dbReference type="KEGG" id="nio:NITINOP_3265"/>
<dbReference type="STRING" id="1715989.NITINOP_3265"/>